<keyword evidence="2" id="KW-0472">Membrane</keyword>
<feature type="compositionally biased region" description="Basic and acidic residues" evidence="1">
    <location>
        <begin position="245"/>
        <end position="265"/>
    </location>
</feature>
<evidence type="ECO:0000256" key="1">
    <source>
        <dbReference type="SAM" id="MobiDB-lite"/>
    </source>
</evidence>
<evidence type="ECO:0000256" key="2">
    <source>
        <dbReference type="SAM" id="Phobius"/>
    </source>
</evidence>
<keyword evidence="2" id="KW-1133">Transmembrane helix</keyword>
<evidence type="ECO:0000313" key="4">
    <source>
        <dbReference type="EMBL" id="OGC84140.1"/>
    </source>
</evidence>
<feature type="transmembrane region" description="Helical" evidence="2">
    <location>
        <begin position="51"/>
        <end position="72"/>
    </location>
</feature>
<gene>
    <name evidence="4" type="ORF">A3D68_02350</name>
</gene>
<feature type="region of interest" description="Disordered" evidence="1">
    <location>
        <begin position="342"/>
        <end position="361"/>
    </location>
</feature>
<dbReference type="EMBL" id="MEWU01000001">
    <property type="protein sequence ID" value="OGC84140.1"/>
    <property type="molecule type" value="Genomic_DNA"/>
</dbReference>
<keyword evidence="2" id="KW-0812">Transmembrane</keyword>
<sequence length="361" mass="39727">MKRQLHNLRKEAHQIRLSHAERSRMSQHIFGEATADASPYSVIYSWFSLRFAMPMAAALMVVLGTGTVYAAGGALPGDTLYAVKVSVTEPMREVLAFSQTAKADFHTNVVQERLEEAETLVSQGRLTESTTKALEENLNKHVAAAQTITKTLAEGDPDTAADMATALDSSLSAHGAILARLGDDSEDDHARQYSARLALNVGMVRIPQEVREEKQNTSTIHSATSLVQTAQTISEPTLVAGETMRKDAEQEEMEQRQSKDRSLLKRKEKASGQLAEVRKQFEKTKDSFGSSTAQKVESRFQEIQQQIEAGNTADALRGGVELYTFIKAGQKFNGDILERLIIGKDNRQDKEGRENADGSDD</sequence>
<reference evidence="4 5" key="1">
    <citation type="journal article" date="2016" name="Nat. Commun.">
        <title>Thousands of microbial genomes shed light on interconnected biogeochemical processes in an aquifer system.</title>
        <authorList>
            <person name="Anantharaman K."/>
            <person name="Brown C.T."/>
            <person name="Hug L.A."/>
            <person name="Sharon I."/>
            <person name="Castelle C.J."/>
            <person name="Probst A.J."/>
            <person name="Thomas B.C."/>
            <person name="Singh A."/>
            <person name="Wilkins M.J."/>
            <person name="Karaoz U."/>
            <person name="Brodie E.L."/>
            <person name="Williams K.H."/>
            <person name="Hubbard S.S."/>
            <person name="Banfield J.F."/>
        </authorList>
    </citation>
    <scope>NUCLEOTIDE SEQUENCE [LARGE SCALE GENOMIC DNA]</scope>
</reference>
<protein>
    <recommendedName>
        <fullName evidence="3">DUF5667 domain-containing protein</fullName>
    </recommendedName>
</protein>
<comment type="caution">
    <text evidence="4">The sequence shown here is derived from an EMBL/GenBank/DDBJ whole genome shotgun (WGS) entry which is preliminary data.</text>
</comment>
<proteinExistence type="predicted"/>
<name>A0A1F4XR24_9BACT</name>
<evidence type="ECO:0000259" key="3">
    <source>
        <dbReference type="Pfam" id="PF18915"/>
    </source>
</evidence>
<accession>A0A1F4XR24</accession>
<dbReference type="STRING" id="1797240.A3D68_02350"/>
<dbReference type="AlphaFoldDB" id="A0A1F4XR24"/>
<organism evidence="4 5">
    <name type="scientific">Candidatus Adlerbacteria bacterium RIFCSPHIGHO2_02_FULL_52_17</name>
    <dbReference type="NCBI Taxonomy" id="1797240"/>
    <lineage>
        <taxon>Bacteria</taxon>
        <taxon>Candidatus Adleribacteriota</taxon>
    </lineage>
</organism>
<dbReference type="Proteomes" id="UP000177564">
    <property type="component" value="Unassembled WGS sequence"/>
</dbReference>
<dbReference type="Pfam" id="PF18915">
    <property type="entry name" value="DUF5667"/>
    <property type="match status" value="1"/>
</dbReference>
<dbReference type="InterPro" id="IPR043725">
    <property type="entry name" value="DUF5667"/>
</dbReference>
<feature type="domain" description="DUF5667" evidence="3">
    <location>
        <begin position="73"/>
        <end position="154"/>
    </location>
</feature>
<feature type="region of interest" description="Disordered" evidence="1">
    <location>
        <begin position="245"/>
        <end position="271"/>
    </location>
</feature>
<evidence type="ECO:0000313" key="5">
    <source>
        <dbReference type="Proteomes" id="UP000177564"/>
    </source>
</evidence>